<feature type="chain" id="PRO_5032922479" description="N-acetylmuramoyl-L-alanine amidase" evidence="4">
    <location>
        <begin position="24"/>
        <end position="269"/>
    </location>
</feature>
<evidence type="ECO:0000313" key="6">
    <source>
        <dbReference type="EMBL" id="NIK72626.1"/>
    </source>
</evidence>
<dbReference type="SUPFAM" id="SSF53187">
    <property type="entry name" value="Zn-dependent exopeptidases"/>
    <property type="match status" value="1"/>
</dbReference>
<dbReference type="Proteomes" id="UP000537126">
    <property type="component" value="Unassembled WGS sequence"/>
</dbReference>
<evidence type="ECO:0000313" key="7">
    <source>
        <dbReference type="Proteomes" id="UP000537126"/>
    </source>
</evidence>
<accession>A0A846MM72</accession>
<dbReference type="AlphaFoldDB" id="A0A846MM72"/>
<protein>
    <recommendedName>
        <fullName evidence="2">N-acetylmuramoyl-L-alanine amidase</fullName>
        <ecNumber evidence="2">3.5.1.28</ecNumber>
    </recommendedName>
</protein>
<dbReference type="FunFam" id="3.40.630.40:FF:000005">
    <property type="entry name" value="N-acetylmuramoyl-L-alanine amidase (AmiA)"/>
    <property type="match status" value="1"/>
</dbReference>
<proteinExistence type="predicted"/>
<evidence type="ECO:0000256" key="2">
    <source>
        <dbReference type="ARBA" id="ARBA00011901"/>
    </source>
</evidence>
<dbReference type="EC" id="3.5.1.28" evidence="2"/>
<organism evidence="6 7">
    <name type="scientific">Thermonema lapsum</name>
    <dbReference type="NCBI Taxonomy" id="28195"/>
    <lineage>
        <taxon>Bacteria</taxon>
        <taxon>Pseudomonadati</taxon>
        <taxon>Bacteroidota</taxon>
        <taxon>Cytophagia</taxon>
        <taxon>Cytophagales</taxon>
        <taxon>Thermonemataceae</taxon>
        <taxon>Thermonema</taxon>
    </lineage>
</organism>
<dbReference type="InterPro" id="IPR050695">
    <property type="entry name" value="N-acetylmuramoyl_amidase_3"/>
</dbReference>
<dbReference type="InterPro" id="IPR002508">
    <property type="entry name" value="MurNAc-LAA_cat"/>
</dbReference>
<dbReference type="PANTHER" id="PTHR30404:SF0">
    <property type="entry name" value="N-ACETYLMURAMOYL-L-ALANINE AMIDASE AMIC"/>
    <property type="match status" value="1"/>
</dbReference>
<feature type="signal peptide" evidence="4">
    <location>
        <begin position="1"/>
        <end position="23"/>
    </location>
</feature>
<keyword evidence="4" id="KW-0732">Signal</keyword>
<dbReference type="CDD" id="cd02696">
    <property type="entry name" value="MurNAc-LAA"/>
    <property type="match status" value="1"/>
</dbReference>
<evidence type="ECO:0000259" key="5">
    <source>
        <dbReference type="SMART" id="SM00646"/>
    </source>
</evidence>
<dbReference type="SMART" id="SM00646">
    <property type="entry name" value="Ami_3"/>
    <property type="match status" value="1"/>
</dbReference>
<comment type="catalytic activity">
    <reaction evidence="1">
        <text>Hydrolyzes the link between N-acetylmuramoyl residues and L-amino acid residues in certain cell-wall glycopeptides.</text>
        <dbReference type="EC" id="3.5.1.28"/>
    </reaction>
</comment>
<dbReference type="PANTHER" id="PTHR30404">
    <property type="entry name" value="N-ACETYLMURAMOYL-L-ALANINE AMIDASE"/>
    <property type="match status" value="1"/>
</dbReference>
<feature type="domain" description="MurNAc-LAA" evidence="5">
    <location>
        <begin position="97"/>
        <end position="260"/>
    </location>
</feature>
<dbReference type="GO" id="GO:0008745">
    <property type="term" value="F:N-acetylmuramoyl-L-alanine amidase activity"/>
    <property type="evidence" value="ECO:0007669"/>
    <property type="project" value="UniProtKB-EC"/>
</dbReference>
<dbReference type="RefSeq" id="WP_166917945.1">
    <property type="nucleotide sequence ID" value="NZ_JAASRN010000001.1"/>
</dbReference>
<evidence type="ECO:0000256" key="1">
    <source>
        <dbReference type="ARBA" id="ARBA00001561"/>
    </source>
</evidence>
<comment type="caution">
    <text evidence="6">The sequence shown here is derived from an EMBL/GenBank/DDBJ whole genome shotgun (WGS) entry which is preliminary data.</text>
</comment>
<sequence>MWKRVISLMAIVSLFLICAPISALNTHKFVQYKLKTVVIDAGHGGHDPGTSGKFTKEKDITLAVALKLGKTIQEHLPDVKVIYTRTKDEFVELHKRASIANENKADLFISIHCNAIDASPAKRAEVSGTEVYVMGVHKTEENLAVAKRENAVIYLEEGYEEIYEGFDPNSPQSHIMMSIYSTAYLENSLRFAQLLDYQFRERANRPSRGIKQAGFMVLHRSAMPSVLIEIGYLSNPEEEKFLNDPWGQTLIASAIFRAFRDYKKELESL</sequence>
<evidence type="ECO:0000256" key="3">
    <source>
        <dbReference type="ARBA" id="ARBA00022801"/>
    </source>
</evidence>
<dbReference type="Gene3D" id="3.40.630.40">
    <property type="entry name" value="Zn-dependent exopeptidases"/>
    <property type="match status" value="1"/>
</dbReference>
<dbReference type="EMBL" id="JAASRN010000001">
    <property type="protein sequence ID" value="NIK72626.1"/>
    <property type="molecule type" value="Genomic_DNA"/>
</dbReference>
<keyword evidence="3 6" id="KW-0378">Hydrolase</keyword>
<evidence type="ECO:0000256" key="4">
    <source>
        <dbReference type="SAM" id="SignalP"/>
    </source>
</evidence>
<name>A0A846MM72_9BACT</name>
<dbReference type="Pfam" id="PF01520">
    <property type="entry name" value="Amidase_3"/>
    <property type="match status" value="1"/>
</dbReference>
<dbReference type="GO" id="GO:0030288">
    <property type="term" value="C:outer membrane-bounded periplasmic space"/>
    <property type="evidence" value="ECO:0007669"/>
    <property type="project" value="TreeGrafter"/>
</dbReference>
<keyword evidence="7" id="KW-1185">Reference proteome</keyword>
<reference evidence="6 7" key="1">
    <citation type="submission" date="2020-03" db="EMBL/GenBank/DDBJ databases">
        <title>Genomic Encyclopedia of Type Strains, Phase IV (KMG-IV): sequencing the most valuable type-strain genomes for metagenomic binning, comparative biology and taxonomic classification.</title>
        <authorList>
            <person name="Goeker M."/>
        </authorList>
    </citation>
    <scope>NUCLEOTIDE SEQUENCE [LARGE SCALE GENOMIC DNA]</scope>
    <source>
        <strain evidence="6 7">DSM 5718</strain>
    </source>
</reference>
<gene>
    <name evidence="6" type="ORF">FHS56_000112</name>
</gene>
<dbReference type="GO" id="GO:0009253">
    <property type="term" value="P:peptidoglycan catabolic process"/>
    <property type="evidence" value="ECO:0007669"/>
    <property type="project" value="InterPro"/>
</dbReference>